<organism evidence="2 3">
    <name type="scientific">Actinomadura rudentiformis</name>
    <dbReference type="NCBI Taxonomy" id="359158"/>
    <lineage>
        <taxon>Bacteria</taxon>
        <taxon>Bacillati</taxon>
        <taxon>Actinomycetota</taxon>
        <taxon>Actinomycetes</taxon>
        <taxon>Streptosporangiales</taxon>
        <taxon>Thermomonosporaceae</taxon>
        <taxon>Actinomadura</taxon>
    </lineage>
</organism>
<reference evidence="2 3" key="1">
    <citation type="submission" date="2019-09" db="EMBL/GenBank/DDBJ databases">
        <title>Actinomadura physcomitrii sp. nov., a novel actinomycete isolated from moss [Physcomitrium sphaericum (Ludw) Fuernr].</title>
        <authorList>
            <person name="Zhuang X."/>
            <person name="Liu C."/>
        </authorList>
    </citation>
    <scope>NUCLEOTIDE SEQUENCE [LARGE SCALE GENOMIC DNA]</scope>
    <source>
        <strain evidence="2 3">HMC1</strain>
    </source>
</reference>
<keyword evidence="1" id="KW-1133">Transmembrane helix</keyword>
<name>A0A6H9YFZ1_9ACTN</name>
<dbReference type="EMBL" id="WBMT01000016">
    <property type="protein sequence ID" value="KAB2344488.1"/>
    <property type="molecule type" value="Genomic_DNA"/>
</dbReference>
<evidence type="ECO:0008006" key="4">
    <source>
        <dbReference type="Google" id="ProtNLM"/>
    </source>
</evidence>
<evidence type="ECO:0000313" key="2">
    <source>
        <dbReference type="EMBL" id="KAB2344488.1"/>
    </source>
</evidence>
<accession>A0A6H9YFZ1</accession>
<dbReference type="AlphaFoldDB" id="A0A6H9YFZ1"/>
<keyword evidence="1" id="KW-0812">Transmembrane</keyword>
<sequence>MRIKGWPWGRIGSAMAAGMAGLLLGGGVAWGMANDQTETEAPARAVPSPCNLPDRASLDRLLPKARISYATLPDPRQSGWSIASCRFVAPDRSGPAISLRLRRYGERRVDEQKGKGTRYVTYSGAREARTAFDHERSEGAASCGSGPAAGGVFCTWNSAGRLGYRVLGHRDDLVLWLTGEKFPPGRELELERLAGTILAAAR</sequence>
<keyword evidence="3" id="KW-1185">Reference proteome</keyword>
<protein>
    <recommendedName>
        <fullName evidence="4">DUF3558 domain-containing protein</fullName>
    </recommendedName>
</protein>
<gene>
    <name evidence="2" type="ORF">F8566_31685</name>
</gene>
<feature type="transmembrane region" description="Helical" evidence="1">
    <location>
        <begin position="12"/>
        <end position="33"/>
    </location>
</feature>
<proteinExistence type="predicted"/>
<dbReference type="RefSeq" id="WP_151565516.1">
    <property type="nucleotide sequence ID" value="NZ_WBMT01000016.1"/>
</dbReference>
<evidence type="ECO:0000313" key="3">
    <source>
        <dbReference type="Proteomes" id="UP000468735"/>
    </source>
</evidence>
<dbReference type="Proteomes" id="UP000468735">
    <property type="component" value="Unassembled WGS sequence"/>
</dbReference>
<comment type="caution">
    <text evidence="2">The sequence shown here is derived from an EMBL/GenBank/DDBJ whole genome shotgun (WGS) entry which is preliminary data.</text>
</comment>
<evidence type="ECO:0000256" key="1">
    <source>
        <dbReference type="SAM" id="Phobius"/>
    </source>
</evidence>
<keyword evidence="1" id="KW-0472">Membrane</keyword>